<accession>D4XMW2</accession>
<evidence type="ECO:0000259" key="1">
    <source>
        <dbReference type="Pfam" id="PF22881"/>
    </source>
</evidence>
<evidence type="ECO:0000313" key="3">
    <source>
        <dbReference type="Proteomes" id="UP000003085"/>
    </source>
</evidence>
<proteinExistence type="predicted"/>
<protein>
    <recommendedName>
        <fullName evidence="1">FilE C-terminal domain-containing protein</fullName>
    </recommendedName>
</protein>
<dbReference type="InterPro" id="IPR049782">
    <property type="entry name" value="FilE-like"/>
</dbReference>
<organism evidence="2 3">
    <name type="scientific">Acinetobacter haemolyticus ATCC 19194</name>
    <dbReference type="NCBI Taxonomy" id="707232"/>
    <lineage>
        <taxon>Bacteria</taxon>
        <taxon>Pseudomonadati</taxon>
        <taxon>Pseudomonadota</taxon>
        <taxon>Gammaproteobacteria</taxon>
        <taxon>Moraxellales</taxon>
        <taxon>Moraxellaceae</taxon>
        <taxon>Acinetobacter</taxon>
    </lineage>
</organism>
<sequence length="403" mass="44785">MVMQKIIKQGPKFAILILTIACTHGSNSYADGFYTIIGPDGRPMIVPARNSKQNVAEKKQVDKVLSNQSKVKNIDITESSQIQQAEINLGTTKPLAPRIDSVKSLASKADNTQSETIPTVIQAERVNPTTQQKYTPPSKVEKEVKASIVQEQKSSSVTETSNIAVAQNKPIAKEKSHSAFEKIDGIEYVNSDYLEDQEFNLDGKKRFYMMPDGSGRLETVERKKGVSRSVLDKLLNRSVQSTAPIALSESYIRLSTQDLALAFEDDQCFLENYSKSIKTLTSKKDVGLWPRKPLKEKFEYDLVKLDSSIQYLQIDSYAASAEKPVYYWPLVVFLDEKGCVKEGVSGFKNGETRANLLQHAAINGVIKVPANVKYVMMTPLASAVDLPENRLTNQGQIKISVIQ</sequence>
<reference evidence="3" key="1">
    <citation type="submission" date="2010-03" db="EMBL/GenBank/DDBJ databases">
        <title>Complete sequence of Mobiluncus curtisii ATCC 43063.</title>
        <authorList>
            <person name="Muzny D."/>
            <person name="Qin X."/>
            <person name="Deng J."/>
            <person name="Jiang H."/>
            <person name="Liu Y."/>
            <person name="Qu J."/>
            <person name="Song X.-Z."/>
            <person name="Zhang L."/>
            <person name="Thornton R."/>
            <person name="Coyle M."/>
            <person name="Francisco L."/>
            <person name="Jackson L."/>
            <person name="Javaid M."/>
            <person name="Korchina V."/>
            <person name="Kovar C."/>
            <person name="Mata R."/>
            <person name="Mathew T."/>
            <person name="Ngo R."/>
            <person name="Nguyen L."/>
            <person name="Nguyen N."/>
            <person name="Okwuonu G."/>
            <person name="Ongeri F."/>
            <person name="Pham C."/>
            <person name="Simmons D."/>
            <person name="Wilczek-Boney K."/>
            <person name="Hale W."/>
            <person name="Jakkamsetti A."/>
            <person name="Pham P."/>
            <person name="Ruth R."/>
            <person name="San Lucas F."/>
            <person name="Warren J."/>
            <person name="Zhang J."/>
            <person name="Zhao Z."/>
            <person name="Zhou C."/>
            <person name="Zhu D."/>
            <person name="Lee S."/>
            <person name="Bess C."/>
            <person name="Blankenburg K."/>
            <person name="Forbes L."/>
            <person name="Fu Q."/>
            <person name="Gubbala S."/>
            <person name="Hirani K."/>
            <person name="Jayaseelan J.C."/>
            <person name="Lara F."/>
            <person name="Munidasa M."/>
            <person name="Palculict T."/>
            <person name="Patil S."/>
            <person name="Pu L.-L."/>
            <person name="Saada N."/>
            <person name="Tang L."/>
            <person name="Weissenberger G."/>
            <person name="Zhu Y."/>
            <person name="Hemphill L."/>
            <person name="Shang Y."/>
            <person name="Youmans B."/>
            <person name="Ayvaz T."/>
            <person name="Ross M."/>
            <person name="Santibanez J."/>
            <person name="Aqrawi P."/>
            <person name="Gross S."/>
            <person name="Joshi V."/>
            <person name="Fowler G."/>
            <person name="Nazareth L."/>
            <person name="Reid J."/>
            <person name="Worley K."/>
            <person name="Petrosino J."/>
            <person name="Highlander S."/>
            <person name="Gibbs R."/>
            <person name="Gibbs R."/>
        </authorList>
    </citation>
    <scope>NUCLEOTIDE SEQUENCE [LARGE SCALE GENOMIC DNA]</scope>
    <source>
        <strain evidence="3">ATCC 19194</strain>
    </source>
</reference>
<dbReference type="Proteomes" id="UP000003085">
    <property type="component" value="Unassembled WGS sequence"/>
</dbReference>
<dbReference type="NCBIfam" id="NF033645">
    <property type="entry name" value="pilus_FilE"/>
    <property type="match status" value="1"/>
</dbReference>
<comment type="caution">
    <text evidence="2">The sequence shown here is derived from an EMBL/GenBank/DDBJ whole genome shotgun (WGS) entry which is preliminary data.</text>
</comment>
<gene>
    <name evidence="2" type="ORF">HMP0015_1054</name>
</gene>
<feature type="domain" description="FilE C-terminal" evidence="1">
    <location>
        <begin position="240"/>
        <end position="403"/>
    </location>
</feature>
<evidence type="ECO:0000313" key="2">
    <source>
        <dbReference type="EMBL" id="EFF83449.1"/>
    </source>
</evidence>
<dbReference type="Pfam" id="PF22881">
    <property type="entry name" value="FilE_C"/>
    <property type="match status" value="1"/>
</dbReference>
<dbReference type="EMBL" id="ADMT01000107">
    <property type="protein sequence ID" value="EFF83449.1"/>
    <property type="molecule type" value="Genomic_DNA"/>
</dbReference>
<name>D4XMW2_ACIHA</name>
<dbReference type="HOGENOM" id="CLU_044038_1_0_6"/>
<dbReference type="AlphaFoldDB" id="D4XMW2"/>
<dbReference type="InterPro" id="IPR055226">
    <property type="entry name" value="FilE_C"/>
</dbReference>